<proteinExistence type="predicted"/>
<keyword evidence="3" id="KW-1185">Reference proteome</keyword>
<evidence type="ECO:0000256" key="1">
    <source>
        <dbReference type="SAM" id="MobiDB-lite"/>
    </source>
</evidence>
<reference evidence="2 3" key="1">
    <citation type="submission" date="2017-06" db="EMBL/GenBank/DDBJ databases">
        <title>Comparative genomic analysis of Ambrosia Fusariam Clade fungi.</title>
        <authorList>
            <person name="Stajich J.E."/>
            <person name="Carrillo J."/>
            <person name="Kijimoto T."/>
            <person name="Eskalen A."/>
            <person name="O'Donnell K."/>
            <person name="Kasson M."/>
        </authorList>
    </citation>
    <scope>NUCLEOTIDE SEQUENCE [LARGE SCALE GENOMIC DNA]</scope>
    <source>
        <strain evidence="2">UCR3666</strain>
    </source>
</reference>
<comment type="caution">
    <text evidence="2">The sequence shown here is derived from an EMBL/GenBank/DDBJ whole genome shotgun (WGS) entry which is preliminary data.</text>
</comment>
<gene>
    <name evidence="2" type="ORF">CDV36_001763</name>
</gene>
<accession>A0A3M2SM39</accession>
<protein>
    <submittedName>
        <fullName evidence="2">Uncharacterized protein</fullName>
    </submittedName>
</protein>
<dbReference type="STRING" id="2010991.A0A3M2SM39"/>
<evidence type="ECO:0000313" key="3">
    <source>
        <dbReference type="Proteomes" id="UP000277212"/>
    </source>
</evidence>
<name>A0A3M2SM39_9HYPO</name>
<feature type="region of interest" description="Disordered" evidence="1">
    <location>
        <begin position="53"/>
        <end position="74"/>
    </location>
</feature>
<dbReference type="OrthoDB" id="5326588at2759"/>
<dbReference type="EMBL" id="NKUJ01000017">
    <property type="protein sequence ID" value="RMJ18641.1"/>
    <property type="molecule type" value="Genomic_DNA"/>
</dbReference>
<organism evidence="2 3">
    <name type="scientific">Fusarium kuroshium</name>
    <dbReference type="NCBI Taxonomy" id="2010991"/>
    <lineage>
        <taxon>Eukaryota</taxon>
        <taxon>Fungi</taxon>
        <taxon>Dikarya</taxon>
        <taxon>Ascomycota</taxon>
        <taxon>Pezizomycotina</taxon>
        <taxon>Sordariomycetes</taxon>
        <taxon>Hypocreomycetidae</taxon>
        <taxon>Hypocreales</taxon>
        <taxon>Nectriaceae</taxon>
        <taxon>Fusarium</taxon>
        <taxon>Fusarium solani species complex</taxon>
    </lineage>
</organism>
<dbReference type="AlphaFoldDB" id="A0A3M2SM39"/>
<sequence>MLPAALRANSVEEFLNDPQVAESDLRDLCLKVEEPTLQDIRDACADFARGDLAEEEEDADEAAEEEDEDDESFEELVNGDRRYKNLHTDDWLLENFLGKLEKKNLSKKKKKQKLKKKTKVTICGKSIWNHASEKAMSRDGWLQFSVMAKDCDLKHAIQLCRNWAEFSDLNLLTLWQYFPASNWSAWGNNRLIQQLQELGFFPYFVDLEAQQHSRHNQIGGRSSSRRQHDIVETRNIIVGHMKRNDPITRRFLQYLSMRTGELLVMVRDGKTGRVITAPPEEQLWTYRIKQGLGRASKNELVAQRLGGGTFVL</sequence>
<dbReference type="Proteomes" id="UP000277212">
    <property type="component" value="Unassembled WGS sequence"/>
</dbReference>
<evidence type="ECO:0000313" key="2">
    <source>
        <dbReference type="EMBL" id="RMJ18641.1"/>
    </source>
</evidence>